<reference evidence="2" key="1">
    <citation type="submission" date="2022-04" db="EMBL/GenBank/DDBJ databases">
        <title>A functionally conserved STORR gene fusion in Papaver species that diverged 16.8 million years ago.</title>
        <authorList>
            <person name="Catania T."/>
        </authorList>
    </citation>
    <scope>NUCLEOTIDE SEQUENCE</scope>
    <source>
        <strain evidence="2">S-188037</strain>
    </source>
</reference>
<organism evidence="2 3">
    <name type="scientific">Papaver atlanticum</name>
    <dbReference type="NCBI Taxonomy" id="357466"/>
    <lineage>
        <taxon>Eukaryota</taxon>
        <taxon>Viridiplantae</taxon>
        <taxon>Streptophyta</taxon>
        <taxon>Embryophyta</taxon>
        <taxon>Tracheophyta</taxon>
        <taxon>Spermatophyta</taxon>
        <taxon>Magnoliopsida</taxon>
        <taxon>Ranunculales</taxon>
        <taxon>Papaveraceae</taxon>
        <taxon>Papaveroideae</taxon>
        <taxon>Papaver</taxon>
    </lineage>
</organism>
<evidence type="ECO:0000313" key="2">
    <source>
        <dbReference type="EMBL" id="KAI3937452.1"/>
    </source>
</evidence>
<feature type="region of interest" description="Disordered" evidence="1">
    <location>
        <begin position="63"/>
        <end position="86"/>
    </location>
</feature>
<dbReference type="AlphaFoldDB" id="A0AAD4XRA9"/>
<evidence type="ECO:0000313" key="3">
    <source>
        <dbReference type="Proteomes" id="UP001202328"/>
    </source>
</evidence>
<proteinExistence type="predicted"/>
<protein>
    <submittedName>
        <fullName evidence="2">Uncharacterized protein</fullName>
    </submittedName>
</protein>
<dbReference type="EMBL" id="JAJJMB010005771">
    <property type="protein sequence ID" value="KAI3937452.1"/>
    <property type="molecule type" value="Genomic_DNA"/>
</dbReference>
<name>A0AAD4XRA9_9MAGN</name>
<keyword evidence="3" id="KW-1185">Reference proteome</keyword>
<accession>A0AAD4XRA9</accession>
<evidence type="ECO:0000256" key="1">
    <source>
        <dbReference type="SAM" id="MobiDB-lite"/>
    </source>
</evidence>
<comment type="caution">
    <text evidence="2">The sequence shown here is derived from an EMBL/GenBank/DDBJ whole genome shotgun (WGS) entry which is preliminary data.</text>
</comment>
<dbReference type="Proteomes" id="UP001202328">
    <property type="component" value="Unassembled WGS sequence"/>
</dbReference>
<feature type="non-terminal residue" evidence="2">
    <location>
        <position position="86"/>
    </location>
</feature>
<sequence>MKEDESADGGEDWKSKYNDLRSIVSDKWNEVDTMQQDSATVDASKLVLMLHEIYSKAFTLQREASHEDYVRLGSTPPPTNRTEDLD</sequence>
<gene>
    <name evidence="2" type="ORF">MKW98_018751</name>
</gene>